<proteinExistence type="predicted"/>
<dbReference type="EMBL" id="MFJN01000064">
    <property type="protein sequence ID" value="OGG19950.1"/>
    <property type="molecule type" value="Genomic_DNA"/>
</dbReference>
<gene>
    <name evidence="1" type="ORF">A3D03_02760</name>
</gene>
<organism evidence="1 2">
    <name type="scientific">Candidatus Gottesmanbacteria bacterium RIFCSPHIGHO2_02_FULL_40_13</name>
    <dbReference type="NCBI Taxonomy" id="1798384"/>
    <lineage>
        <taxon>Bacteria</taxon>
        <taxon>Candidatus Gottesmaniibacteriota</taxon>
    </lineage>
</organism>
<name>A0A1F6A5G8_9BACT</name>
<reference evidence="1 2" key="1">
    <citation type="journal article" date="2016" name="Nat. Commun.">
        <title>Thousands of microbial genomes shed light on interconnected biogeochemical processes in an aquifer system.</title>
        <authorList>
            <person name="Anantharaman K."/>
            <person name="Brown C.T."/>
            <person name="Hug L.A."/>
            <person name="Sharon I."/>
            <person name="Castelle C.J."/>
            <person name="Probst A.J."/>
            <person name="Thomas B.C."/>
            <person name="Singh A."/>
            <person name="Wilkins M.J."/>
            <person name="Karaoz U."/>
            <person name="Brodie E.L."/>
            <person name="Williams K.H."/>
            <person name="Hubbard S.S."/>
            <person name="Banfield J.F."/>
        </authorList>
    </citation>
    <scope>NUCLEOTIDE SEQUENCE [LARGE SCALE GENOMIC DNA]</scope>
</reference>
<dbReference type="Proteomes" id="UP000177092">
    <property type="component" value="Unassembled WGS sequence"/>
</dbReference>
<comment type="caution">
    <text evidence="1">The sequence shown here is derived from an EMBL/GenBank/DDBJ whole genome shotgun (WGS) entry which is preliminary data.</text>
</comment>
<sequence length="71" mass="7968">MNKTANTKRKIISEVKPPGFGESLNEIFSITGKNTDFSTYSKPQGKDRLLKDKTGVFKEMDDKKKGETIAE</sequence>
<evidence type="ECO:0000313" key="1">
    <source>
        <dbReference type="EMBL" id="OGG19950.1"/>
    </source>
</evidence>
<accession>A0A1F6A5G8</accession>
<protein>
    <submittedName>
        <fullName evidence="1">Uncharacterized protein</fullName>
    </submittedName>
</protein>
<dbReference type="AlphaFoldDB" id="A0A1F6A5G8"/>
<evidence type="ECO:0000313" key="2">
    <source>
        <dbReference type="Proteomes" id="UP000177092"/>
    </source>
</evidence>